<dbReference type="Gene3D" id="1.25.10.10">
    <property type="entry name" value="Leucine-rich Repeat Variant"/>
    <property type="match status" value="1"/>
</dbReference>
<dbReference type="OrthoDB" id="86199at2157"/>
<reference evidence="1 2" key="1">
    <citation type="submission" date="2016-03" db="EMBL/GenBank/DDBJ databases">
        <title>Complete genome sequence of Thermococcus celer.</title>
        <authorList>
            <person name="Oger P.M."/>
        </authorList>
    </citation>
    <scope>NUCLEOTIDE SEQUENCE [LARGE SCALE GENOMIC DNA]</scope>
    <source>
        <strain evidence="1 2">Vu 13</strain>
    </source>
</reference>
<sequence>MGFLSFGSKKGKIKKLIEEERFDEIVPMVVKDKKALNALIELLDDPAPGIRGDVLLLLGNVVEQRSDVIESRVGTIFPKAIELTKDRNPYVRENAMVLSYELARRFPGAMRGLNDSIVNTVMEELRDGDKNTKGFILMLLGELGSSEARKYLGDLIEGVRGYVEELVDVEDKVILPFEGKKWVSLGEIAKETLEKLS</sequence>
<gene>
    <name evidence="1" type="ORF">A3L02_02505</name>
</gene>
<organism evidence="1 2">
    <name type="scientific">Thermococcus celer Vu 13 = JCM 8558</name>
    <dbReference type="NCBI Taxonomy" id="1293037"/>
    <lineage>
        <taxon>Archaea</taxon>
        <taxon>Methanobacteriati</taxon>
        <taxon>Methanobacteriota</taxon>
        <taxon>Thermococci</taxon>
        <taxon>Thermococcales</taxon>
        <taxon>Thermococcaceae</taxon>
        <taxon>Thermococcus</taxon>
    </lineage>
</organism>
<dbReference type="GeneID" id="33323590"/>
<evidence type="ECO:0000313" key="2">
    <source>
        <dbReference type="Proteomes" id="UP000197156"/>
    </source>
</evidence>
<accession>A0A218P0R7</accession>
<dbReference type="AlphaFoldDB" id="A0A218P0R7"/>
<keyword evidence="2" id="KW-1185">Reference proteome</keyword>
<name>A0A218P0R7_THECE</name>
<dbReference type="InterPro" id="IPR016024">
    <property type="entry name" value="ARM-type_fold"/>
</dbReference>
<dbReference type="KEGG" id="tce:A3L02_02505"/>
<proteinExistence type="predicted"/>
<dbReference type="SUPFAM" id="SSF48371">
    <property type="entry name" value="ARM repeat"/>
    <property type="match status" value="1"/>
</dbReference>
<protein>
    <recommendedName>
        <fullName evidence="3">Condensin complex subunit 1 C-terminal domain-containing protein</fullName>
    </recommendedName>
</protein>
<evidence type="ECO:0000313" key="1">
    <source>
        <dbReference type="EMBL" id="ASI98516.1"/>
    </source>
</evidence>
<dbReference type="RefSeq" id="WP_088862477.1">
    <property type="nucleotide sequence ID" value="NZ_CP014854.1"/>
</dbReference>
<dbReference type="EMBL" id="CP014854">
    <property type="protein sequence ID" value="ASI98516.1"/>
    <property type="molecule type" value="Genomic_DNA"/>
</dbReference>
<dbReference type="InterPro" id="IPR011989">
    <property type="entry name" value="ARM-like"/>
</dbReference>
<evidence type="ECO:0008006" key="3">
    <source>
        <dbReference type="Google" id="ProtNLM"/>
    </source>
</evidence>
<dbReference type="Proteomes" id="UP000197156">
    <property type="component" value="Chromosome"/>
</dbReference>